<evidence type="ECO:0000313" key="15">
    <source>
        <dbReference type="Proteomes" id="UP000028045"/>
    </source>
</evidence>
<dbReference type="Gene3D" id="2.70.50.70">
    <property type="match status" value="1"/>
</dbReference>
<evidence type="ECO:0000313" key="14">
    <source>
        <dbReference type="EMBL" id="KEY66710.1"/>
    </source>
</evidence>
<keyword evidence="15" id="KW-1185">Reference proteome</keyword>
<comment type="catalytic activity">
    <reaction evidence="10">
        <text>[(1-&gt;4)-beta-D-glucosyl]n+m + reduced acceptor + O2 = 4-dehydro-beta-D-glucosyl-[(1-&gt;4)-beta-D-glucosyl]n-1 + [(1-&gt;4)-beta-D-glucosyl]m + acceptor + H2O.</text>
        <dbReference type="EC" id="1.14.99.56"/>
    </reaction>
</comment>
<feature type="chain" id="PRO_5001771107" description="lytic cellulose monooxygenase (C4-dehydrogenating)" evidence="12">
    <location>
        <begin position="21"/>
        <end position="229"/>
    </location>
</feature>
<dbReference type="AlphaFoldDB" id="A0A084AN31"/>
<dbReference type="PANTHER" id="PTHR33353:SF11">
    <property type="entry name" value="GLYCOSYLHYDROLASE FAMILY 61-7 PROTEIN"/>
    <property type="match status" value="1"/>
</dbReference>
<name>A0A084AN31_STACB</name>
<keyword evidence="4 12" id="KW-0732">Signal</keyword>
<protein>
    <recommendedName>
        <fullName evidence="11">lytic cellulose monooxygenase (C4-dehydrogenating)</fullName>
        <ecNumber evidence="11">1.14.99.56</ecNumber>
    </recommendedName>
</protein>
<keyword evidence="8" id="KW-0624">Polysaccharide degradation</keyword>
<reference evidence="14 15" key="1">
    <citation type="journal article" date="2014" name="BMC Genomics">
        <title>Comparative genome sequencing reveals chemotype-specific gene clusters in the toxigenic black mold Stachybotrys.</title>
        <authorList>
            <person name="Semeiks J."/>
            <person name="Borek D."/>
            <person name="Otwinowski Z."/>
            <person name="Grishin N.V."/>
        </authorList>
    </citation>
    <scope>NUCLEOTIDE SEQUENCE [LARGE SCALE GENOMIC DNA]</scope>
    <source>
        <strain evidence="15">CBS 109288 / IBT 7711</strain>
    </source>
</reference>
<evidence type="ECO:0000256" key="5">
    <source>
        <dbReference type="ARBA" id="ARBA00023001"/>
    </source>
</evidence>
<dbReference type="Pfam" id="PF03443">
    <property type="entry name" value="AA9"/>
    <property type="match status" value="1"/>
</dbReference>
<dbReference type="HOGENOM" id="CLU_031730_4_2_1"/>
<evidence type="ECO:0000256" key="7">
    <source>
        <dbReference type="ARBA" id="ARBA00023277"/>
    </source>
</evidence>
<dbReference type="GO" id="GO:0030245">
    <property type="term" value="P:cellulose catabolic process"/>
    <property type="evidence" value="ECO:0007669"/>
    <property type="project" value="UniProtKB-KW"/>
</dbReference>
<keyword evidence="5" id="KW-0136">Cellulose degradation</keyword>
<organism evidence="14 15">
    <name type="scientific">Stachybotrys chartarum (strain CBS 109288 / IBT 7711)</name>
    <name type="common">Toxic black mold</name>
    <name type="synonym">Stilbospora chartarum</name>
    <dbReference type="NCBI Taxonomy" id="1280523"/>
    <lineage>
        <taxon>Eukaryota</taxon>
        <taxon>Fungi</taxon>
        <taxon>Dikarya</taxon>
        <taxon>Ascomycota</taxon>
        <taxon>Pezizomycotina</taxon>
        <taxon>Sordariomycetes</taxon>
        <taxon>Hypocreomycetidae</taxon>
        <taxon>Hypocreales</taxon>
        <taxon>Stachybotryaceae</taxon>
        <taxon>Stachybotrys</taxon>
    </lineage>
</organism>
<proteinExistence type="inferred from homology"/>
<evidence type="ECO:0000256" key="1">
    <source>
        <dbReference type="ARBA" id="ARBA00001973"/>
    </source>
</evidence>
<dbReference type="OrthoDB" id="6038816at2759"/>
<keyword evidence="3" id="KW-0964">Secreted</keyword>
<comment type="cofactor">
    <cofactor evidence="1">
        <name>Cu(2+)</name>
        <dbReference type="ChEBI" id="CHEBI:29036"/>
    </cofactor>
</comment>
<dbReference type="Proteomes" id="UP000028045">
    <property type="component" value="Unassembled WGS sequence"/>
</dbReference>
<dbReference type="InterPro" id="IPR049892">
    <property type="entry name" value="AA9"/>
</dbReference>
<evidence type="ECO:0000256" key="12">
    <source>
        <dbReference type="SAM" id="SignalP"/>
    </source>
</evidence>
<evidence type="ECO:0000256" key="8">
    <source>
        <dbReference type="ARBA" id="ARBA00023326"/>
    </source>
</evidence>
<keyword evidence="7" id="KW-0119">Carbohydrate metabolism</keyword>
<comment type="subcellular location">
    <subcellularLocation>
        <location evidence="2">Secreted</location>
    </subcellularLocation>
</comment>
<evidence type="ECO:0000256" key="11">
    <source>
        <dbReference type="ARBA" id="ARBA00047174"/>
    </source>
</evidence>
<dbReference type="EMBL" id="KL648647">
    <property type="protein sequence ID" value="KEY66710.1"/>
    <property type="molecule type" value="Genomic_DNA"/>
</dbReference>
<dbReference type="InterPro" id="IPR005103">
    <property type="entry name" value="AA9_LPMO"/>
</dbReference>
<feature type="signal peptide" evidence="12">
    <location>
        <begin position="1"/>
        <end position="20"/>
    </location>
</feature>
<dbReference type="EC" id="1.14.99.56" evidence="11"/>
<evidence type="ECO:0000256" key="4">
    <source>
        <dbReference type="ARBA" id="ARBA00022729"/>
    </source>
</evidence>
<comment type="similarity">
    <text evidence="9">Belongs to the polysaccharide monooxygenase AA9 family.</text>
</comment>
<gene>
    <name evidence="14" type="ORF">S7711_06758</name>
</gene>
<dbReference type="GO" id="GO:0005576">
    <property type="term" value="C:extracellular region"/>
    <property type="evidence" value="ECO:0007669"/>
    <property type="project" value="UniProtKB-SubCell"/>
</dbReference>
<sequence length="229" mass="24421">MLRFAGLFLLLSLAFGNAAAHYIFQSVNLAGSAGGVYEGVRRNTNYNSPVTDLSSTSLRCNEGGLDGSQTTVRAIRAGGQFTFTSDVAVYHQGPVSVFLSRAPGSVQSYQGDGTWAKIADIGPTFNGNSASWPLRQSYTFTLPTCLPDGEYLLRIQQLGIHNPYPAGIPQFYISCAQISVTGGSNTSRWSPALRIPGAFSASDPGYTANIYLPDFRSYTVPGGPVVSQE</sequence>
<evidence type="ECO:0000256" key="2">
    <source>
        <dbReference type="ARBA" id="ARBA00004613"/>
    </source>
</evidence>
<evidence type="ECO:0000259" key="13">
    <source>
        <dbReference type="Pfam" id="PF03443"/>
    </source>
</evidence>
<dbReference type="CDD" id="cd21175">
    <property type="entry name" value="LPMO_AA9"/>
    <property type="match status" value="1"/>
</dbReference>
<evidence type="ECO:0000256" key="9">
    <source>
        <dbReference type="ARBA" id="ARBA00044502"/>
    </source>
</evidence>
<feature type="domain" description="Auxiliary Activity family 9 catalytic" evidence="13">
    <location>
        <begin position="21"/>
        <end position="212"/>
    </location>
</feature>
<dbReference type="PANTHER" id="PTHR33353">
    <property type="entry name" value="PUTATIVE (AFU_ORTHOLOGUE AFUA_1G12560)-RELATED"/>
    <property type="match status" value="1"/>
</dbReference>
<evidence type="ECO:0000256" key="10">
    <source>
        <dbReference type="ARBA" id="ARBA00045077"/>
    </source>
</evidence>
<accession>A0A084AN31</accession>
<evidence type="ECO:0000256" key="6">
    <source>
        <dbReference type="ARBA" id="ARBA00023157"/>
    </source>
</evidence>
<keyword evidence="6" id="KW-1015">Disulfide bond</keyword>
<evidence type="ECO:0000256" key="3">
    <source>
        <dbReference type="ARBA" id="ARBA00022525"/>
    </source>
</evidence>